<gene>
    <name evidence="2" type="ORF">SAMN04488105_1463</name>
</gene>
<keyword evidence="3" id="KW-1185">Reference proteome</keyword>
<feature type="chain" id="PRO_5011695408" evidence="1">
    <location>
        <begin position="22"/>
        <end position="160"/>
    </location>
</feature>
<proteinExistence type="predicted"/>
<dbReference type="OrthoDB" id="7742622at2"/>
<sequence>MEISSFLAFIASALMPLALQAQQETGTKDGSAADSAPVVISDVTWSHSIQRGLPVHDLEGPGATLQLVCDPDRVFGPQPNGSFAVTLPQERAPARIVVLAQTGEQAAFELEDGRVAQAKADPDAWSALVTILGSSTEFAVVSAHDAVTWNVDEALAGPCD</sequence>
<dbReference type="RefSeq" id="WP_131822086.1">
    <property type="nucleotide sequence ID" value="NZ_FNAV01000046.1"/>
</dbReference>
<protein>
    <submittedName>
        <fullName evidence="2">Uncharacterized protein</fullName>
    </submittedName>
</protein>
<accession>A0A1G7N0U5</accession>
<evidence type="ECO:0000313" key="3">
    <source>
        <dbReference type="Proteomes" id="UP000198994"/>
    </source>
</evidence>
<name>A0A1G7N0U5_9RHOB</name>
<feature type="signal peptide" evidence="1">
    <location>
        <begin position="1"/>
        <end position="21"/>
    </location>
</feature>
<keyword evidence="1" id="KW-0732">Signal</keyword>
<organism evidence="2 3">
    <name type="scientific">Salipiger thiooxidans</name>
    <dbReference type="NCBI Taxonomy" id="282683"/>
    <lineage>
        <taxon>Bacteria</taxon>
        <taxon>Pseudomonadati</taxon>
        <taxon>Pseudomonadota</taxon>
        <taxon>Alphaproteobacteria</taxon>
        <taxon>Rhodobacterales</taxon>
        <taxon>Roseobacteraceae</taxon>
        <taxon>Salipiger</taxon>
    </lineage>
</organism>
<dbReference type="Proteomes" id="UP000198994">
    <property type="component" value="Unassembled WGS sequence"/>
</dbReference>
<dbReference type="EMBL" id="FNAV01000046">
    <property type="protein sequence ID" value="SDF66940.1"/>
    <property type="molecule type" value="Genomic_DNA"/>
</dbReference>
<dbReference type="AlphaFoldDB" id="A0A1G7N0U5"/>
<evidence type="ECO:0000313" key="2">
    <source>
        <dbReference type="EMBL" id="SDF66940.1"/>
    </source>
</evidence>
<reference evidence="3" key="1">
    <citation type="submission" date="2016-10" db="EMBL/GenBank/DDBJ databases">
        <authorList>
            <person name="Varghese N."/>
            <person name="Submissions S."/>
        </authorList>
    </citation>
    <scope>NUCLEOTIDE SEQUENCE [LARGE SCALE GENOMIC DNA]</scope>
    <source>
        <strain evidence="3">DSM 10146</strain>
    </source>
</reference>
<evidence type="ECO:0000256" key="1">
    <source>
        <dbReference type="SAM" id="SignalP"/>
    </source>
</evidence>